<sequence length="95" mass="11120">MFSSGCFSYIADMDIEESFEIMQEIVTQKYEDRLYNSYLLSNVMAEKPISYIEYRDLIGANKKNNEISKDKLNEIRNDANNTVEKFKNLIREGGM</sequence>
<dbReference type="Proteomes" id="UP001058074">
    <property type="component" value="Unassembled WGS sequence"/>
</dbReference>
<gene>
    <name evidence="1" type="ORF">rsdtw13_10960</name>
</gene>
<accession>A0ACB5R9G7</accession>
<proteinExistence type="predicted"/>
<comment type="caution">
    <text evidence="1">The sequence shown here is derived from an EMBL/GenBank/DDBJ whole genome shotgun (WGS) entry which is preliminary data.</text>
</comment>
<organism evidence="1 2">
    <name type="scientific">Inconstantimicrobium mannanitabidum</name>
    <dbReference type="NCBI Taxonomy" id="1604901"/>
    <lineage>
        <taxon>Bacteria</taxon>
        <taxon>Bacillati</taxon>
        <taxon>Bacillota</taxon>
        <taxon>Clostridia</taxon>
        <taxon>Eubacteriales</taxon>
        <taxon>Clostridiaceae</taxon>
        <taxon>Inconstantimicrobium</taxon>
    </lineage>
</organism>
<dbReference type="EMBL" id="BROD01000001">
    <property type="protein sequence ID" value="GKX65838.1"/>
    <property type="molecule type" value="Genomic_DNA"/>
</dbReference>
<protein>
    <submittedName>
        <fullName evidence="1">Uncharacterized protein</fullName>
    </submittedName>
</protein>
<name>A0ACB5R9G7_9CLOT</name>
<keyword evidence="2" id="KW-1185">Reference proteome</keyword>
<reference evidence="1" key="1">
    <citation type="journal article" date="2025" name="Int. J. Syst. Evol. Microbiol.">
        <title>Inconstantimicrobium mannanitabidum sp. nov., a novel member of the family Clostridiaceae isolated from anoxic soil under the treatment of reductive soil disinfestation.</title>
        <authorList>
            <person name="Ueki A."/>
            <person name="Tonouchi A."/>
            <person name="Honma S."/>
            <person name="Kaku N."/>
            <person name="Ueki K."/>
        </authorList>
    </citation>
    <scope>NUCLEOTIDE SEQUENCE</scope>
    <source>
        <strain evidence="1">TW13</strain>
    </source>
</reference>
<evidence type="ECO:0000313" key="2">
    <source>
        <dbReference type="Proteomes" id="UP001058074"/>
    </source>
</evidence>
<evidence type="ECO:0000313" key="1">
    <source>
        <dbReference type="EMBL" id="GKX65838.1"/>
    </source>
</evidence>